<feature type="compositionally biased region" description="Low complexity" evidence="1">
    <location>
        <begin position="203"/>
        <end position="212"/>
    </location>
</feature>
<keyword evidence="3" id="KW-1185">Reference proteome</keyword>
<reference evidence="2 3" key="1">
    <citation type="journal article" date="2012" name="Science">
        <title>The Paleozoic origin of enzymatic lignin decomposition reconstructed from 31 fungal genomes.</title>
        <authorList>
            <person name="Floudas D."/>
            <person name="Binder M."/>
            <person name="Riley R."/>
            <person name="Barry K."/>
            <person name="Blanchette R.A."/>
            <person name="Henrissat B."/>
            <person name="Martinez A.T."/>
            <person name="Otillar R."/>
            <person name="Spatafora J.W."/>
            <person name="Yadav J.S."/>
            <person name="Aerts A."/>
            <person name="Benoit I."/>
            <person name="Boyd A."/>
            <person name="Carlson A."/>
            <person name="Copeland A."/>
            <person name="Coutinho P.M."/>
            <person name="de Vries R.P."/>
            <person name="Ferreira P."/>
            <person name="Findley K."/>
            <person name="Foster B."/>
            <person name="Gaskell J."/>
            <person name="Glotzer D."/>
            <person name="Gorecki P."/>
            <person name="Heitman J."/>
            <person name="Hesse C."/>
            <person name="Hori C."/>
            <person name="Igarashi K."/>
            <person name="Jurgens J.A."/>
            <person name="Kallen N."/>
            <person name="Kersten P."/>
            <person name="Kohler A."/>
            <person name="Kuees U."/>
            <person name="Kumar T.K.A."/>
            <person name="Kuo A."/>
            <person name="LaButti K."/>
            <person name="Larrondo L.F."/>
            <person name="Lindquist E."/>
            <person name="Ling A."/>
            <person name="Lombard V."/>
            <person name="Lucas S."/>
            <person name="Lundell T."/>
            <person name="Martin R."/>
            <person name="McLaughlin D.J."/>
            <person name="Morgenstern I."/>
            <person name="Morin E."/>
            <person name="Murat C."/>
            <person name="Nagy L.G."/>
            <person name="Nolan M."/>
            <person name="Ohm R.A."/>
            <person name="Patyshakuliyeva A."/>
            <person name="Rokas A."/>
            <person name="Ruiz-Duenas F.J."/>
            <person name="Sabat G."/>
            <person name="Salamov A."/>
            <person name="Samejima M."/>
            <person name="Schmutz J."/>
            <person name="Slot J.C."/>
            <person name="St John F."/>
            <person name="Stenlid J."/>
            <person name="Sun H."/>
            <person name="Sun S."/>
            <person name="Syed K."/>
            <person name="Tsang A."/>
            <person name="Wiebenga A."/>
            <person name="Young D."/>
            <person name="Pisabarro A."/>
            <person name="Eastwood D.C."/>
            <person name="Martin F."/>
            <person name="Cullen D."/>
            <person name="Grigoriev I.V."/>
            <person name="Hibbett D.S."/>
        </authorList>
    </citation>
    <scope>NUCLEOTIDE SEQUENCE [LARGE SCALE GENOMIC DNA]</scope>
    <source>
        <strain evidence="2 3">DJM-731 SS1</strain>
    </source>
</reference>
<feature type="region of interest" description="Disordered" evidence="1">
    <location>
        <begin position="175"/>
        <end position="323"/>
    </location>
</feature>
<feature type="region of interest" description="Disordered" evidence="1">
    <location>
        <begin position="1"/>
        <end position="56"/>
    </location>
</feature>
<feature type="compositionally biased region" description="Basic and acidic residues" evidence="1">
    <location>
        <begin position="44"/>
        <end position="56"/>
    </location>
</feature>
<dbReference type="AlphaFoldDB" id="M5G4F7"/>
<accession>M5G4F7</accession>
<dbReference type="HOGENOM" id="CLU_546311_0_0_1"/>
<evidence type="ECO:0000313" key="2">
    <source>
        <dbReference type="EMBL" id="EJU00692.1"/>
    </source>
</evidence>
<dbReference type="RefSeq" id="XP_040627589.1">
    <property type="nucleotide sequence ID" value="XM_040770325.1"/>
</dbReference>
<evidence type="ECO:0000313" key="3">
    <source>
        <dbReference type="Proteomes" id="UP000030653"/>
    </source>
</evidence>
<feature type="compositionally biased region" description="Low complexity" evidence="1">
    <location>
        <begin position="474"/>
        <end position="492"/>
    </location>
</feature>
<feature type="compositionally biased region" description="Basic residues" evidence="1">
    <location>
        <begin position="188"/>
        <end position="199"/>
    </location>
</feature>
<name>M5G4F7_DACPD</name>
<feature type="region of interest" description="Disordered" evidence="1">
    <location>
        <begin position="112"/>
        <end position="151"/>
    </location>
</feature>
<dbReference type="EMBL" id="JH795866">
    <property type="protein sequence ID" value="EJU00692.1"/>
    <property type="molecule type" value="Genomic_DNA"/>
</dbReference>
<organism evidence="2 3">
    <name type="scientific">Dacryopinax primogenitus (strain DJM 731)</name>
    <name type="common">Brown rot fungus</name>
    <dbReference type="NCBI Taxonomy" id="1858805"/>
    <lineage>
        <taxon>Eukaryota</taxon>
        <taxon>Fungi</taxon>
        <taxon>Dikarya</taxon>
        <taxon>Basidiomycota</taxon>
        <taxon>Agaricomycotina</taxon>
        <taxon>Dacrymycetes</taxon>
        <taxon>Dacrymycetales</taxon>
        <taxon>Dacrymycetaceae</taxon>
        <taxon>Dacryopinax</taxon>
    </lineage>
</organism>
<evidence type="ECO:0008006" key="4">
    <source>
        <dbReference type="Google" id="ProtNLM"/>
    </source>
</evidence>
<dbReference type="OrthoDB" id="3366352at2759"/>
<proteinExistence type="predicted"/>
<dbReference type="Proteomes" id="UP000030653">
    <property type="component" value="Unassembled WGS sequence"/>
</dbReference>
<protein>
    <recommendedName>
        <fullName evidence="4">BTB domain-containing protein</fullName>
    </recommendedName>
</protein>
<sequence length="499" mass="56562">MSRNDEDDVDMDARPNRNNDRSHDPPRQAPYPSYGFIPTTMGDQARRGADDETEVERAISVEKGKGRVDSNALTWYLPDRLRGQSLQSVIERLQKNAHLFWRNEANANMVLVIPSPGSGKRQPSQPIPRASNNRRPSPPREPYRQFPPDPRMSPYWGPPAPYGYPYWPPQPMYPYGPPMREYDYPPREHHRPPMHRRDRRSPSPDSARYSPSEPTFPQKKELRRKRPSQEDSPEPAPASPERERDRERSDSVPPAFPSLSSGGSPTKSRESPYALKPDFTPYPPSPYPGDYWAPYPPPGPSGSRRPSTPSDRPRRADDDKVEDESITYHVHKEYLLTQCALIRYLYSSLDKTGPPTKDLPNPTAAYRFLPRPADPFQLSLSNAANPRIHIDLPDPDSFPQILEWMYFGPAALPHLEEAMREGRVTWGGLVRNAEWLGINEEFKNWLGRHWKLSMEEGKLERDIGNKVIPAAAAAAAGAGAPSGMSTRSASARARAKREE</sequence>
<feature type="compositionally biased region" description="Acidic residues" evidence="1">
    <location>
        <begin position="1"/>
        <end position="10"/>
    </location>
</feature>
<evidence type="ECO:0000256" key="1">
    <source>
        <dbReference type="SAM" id="MobiDB-lite"/>
    </source>
</evidence>
<gene>
    <name evidence="2" type="ORF">DACRYDRAFT_117131</name>
</gene>
<feature type="compositionally biased region" description="Basic and acidic residues" evidence="1">
    <location>
        <begin position="240"/>
        <end position="250"/>
    </location>
</feature>
<feature type="compositionally biased region" description="Low complexity" evidence="1">
    <location>
        <begin position="301"/>
        <end position="310"/>
    </location>
</feature>
<dbReference type="GeneID" id="63685387"/>
<feature type="region of interest" description="Disordered" evidence="1">
    <location>
        <begin position="474"/>
        <end position="499"/>
    </location>
</feature>
<feature type="compositionally biased region" description="Basic and acidic residues" evidence="1">
    <location>
        <begin position="11"/>
        <end position="26"/>
    </location>
</feature>